<reference evidence="2" key="1">
    <citation type="journal article" date="2021" name="Nat. Commun.">
        <title>Genetic determinants of endophytism in the Arabidopsis root mycobiome.</title>
        <authorList>
            <person name="Mesny F."/>
            <person name="Miyauchi S."/>
            <person name="Thiergart T."/>
            <person name="Pickel B."/>
            <person name="Atanasova L."/>
            <person name="Karlsson M."/>
            <person name="Huettel B."/>
            <person name="Barry K.W."/>
            <person name="Haridas S."/>
            <person name="Chen C."/>
            <person name="Bauer D."/>
            <person name="Andreopoulos W."/>
            <person name="Pangilinan J."/>
            <person name="LaButti K."/>
            <person name="Riley R."/>
            <person name="Lipzen A."/>
            <person name="Clum A."/>
            <person name="Drula E."/>
            <person name="Henrissat B."/>
            <person name="Kohler A."/>
            <person name="Grigoriev I.V."/>
            <person name="Martin F.M."/>
            <person name="Hacquard S."/>
        </authorList>
    </citation>
    <scope>NUCLEOTIDE SEQUENCE</scope>
    <source>
        <strain evidence="2">MPI-CAGE-AT-0016</strain>
    </source>
</reference>
<keyword evidence="1" id="KW-0812">Transmembrane</keyword>
<dbReference type="Proteomes" id="UP000813385">
    <property type="component" value="Unassembled WGS sequence"/>
</dbReference>
<evidence type="ECO:0000313" key="3">
    <source>
        <dbReference type="Proteomes" id="UP000813385"/>
    </source>
</evidence>
<gene>
    <name evidence="2" type="ORF">B0T11DRAFT_310184</name>
</gene>
<evidence type="ECO:0000313" key="2">
    <source>
        <dbReference type="EMBL" id="KAH7368178.1"/>
    </source>
</evidence>
<comment type="caution">
    <text evidence="2">The sequence shown here is derived from an EMBL/GenBank/DDBJ whole genome shotgun (WGS) entry which is preliminary data.</text>
</comment>
<organism evidence="2 3">
    <name type="scientific">Plectosphaerella cucumerina</name>
    <dbReference type="NCBI Taxonomy" id="40658"/>
    <lineage>
        <taxon>Eukaryota</taxon>
        <taxon>Fungi</taxon>
        <taxon>Dikarya</taxon>
        <taxon>Ascomycota</taxon>
        <taxon>Pezizomycotina</taxon>
        <taxon>Sordariomycetes</taxon>
        <taxon>Hypocreomycetidae</taxon>
        <taxon>Glomerellales</taxon>
        <taxon>Plectosphaerellaceae</taxon>
        <taxon>Plectosphaerella</taxon>
    </lineage>
</organism>
<accession>A0A8K0TMF1</accession>
<dbReference type="AlphaFoldDB" id="A0A8K0TMF1"/>
<keyword evidence="1" id="KW-1133">Transmembrane helix</keyword>
<keyword evidence="3" id="KW-1185">Reference proteome</keyword>
<keyword evidence="1" id="KW-0472">Membrane</keyword>
<dbReference type="EMBL" id="JAGPXD010000002">
    <property type="protein sequence ID" value="KAH7368178.1"/>
    <property type="molecule type" value="Genomic_DNA"/>
</dbReference>
<feature type="transmembrane region" description="Helical" evidence="1">
    <location>
        <begin position="12"/>
        <end position="31"/>
    </location>
</feature>
<feature type="transmembrane region" description="Helical" evidence="1">
    <location>
        <begin position="51"/>
        <end position="71"/>
    </location>
</feature>
<name>A0A8K0TMF1_9PEZI</name>
<protein>
    <submittedName>
        <fullName evidence="2">Uncharacterized protein</fullName>
    </submittedName>
</protein>
<sequence>MMDNKLDPWKVTADVISILVPLTLLGFMTALHQLDGKDVESSFSFPWANAMAVLATLFPIFLASIFGRLMYEASRWKLETGSTLGSLEQLLGSRTVGSALTTQIQLRSLNPLGLSLLLFWTLSPLGSQSILRILTSRLSFKNTTSHIAWFDNLHESGCADPDNDPSFRIGQRFVADLQLLFTTLLMAPEPAKLDPMDLWGNIKIPYLPTGDGPDDNKESLWRDGLVAPLGAEEFSSLAGIPIAQIPIGNTTLSVESTYIQLDCHEITVNAYDHLHIYWDWPKAANGTWQGTASTTDPGILHQWKIAVNNFVNSYWTNDSSSRQHELSESQEEDLSRQIDMYNNSPERFIDESDIRFGDTTLLFQGQYRDLEKDFPLGHLRAMCDVRQVYVESSIVCERPDSISTRKCKVTSQRPSTKRHASEKISHFNFPSVWGCLSRNLPESTARLLRPDLVLAYLSSPSLASTAFSHYGNLFEGRTLDRLVFSQRLGQILNTYLLLSQTQGAAVGASAGAPNSTMTHNITAGVPSTTPITVYSISRLWITLGCISCGALLLAGIASMVFRWLARGPEVLGFTSTVVRDSRFIDLPPSTGRMNGMDIIIMMKEHRIRYGHTDLTLEGQPLLGVGREAETARLRDREDNQAHA</sequence>
<proteinExistence type="predicted"/>
<dbReference type="OrthoDB" id="3692311at2759"/>
<evidence type="ECO:0000256" key="1">
    <source>
        <dbReference type="SAM" id="Phobius"/>
    </source>
</evidence>
<feature type="transmembrane region" description="Helical" evidence="1">
    <location>
        <begin position="539"/>
        <end position="561"/>
    </location>
</feature>